<dbReference type="AlphaFoldDB" id="A0A0H3ANR8"/>
<sequence length="69" mass="7753">MSRRNLTTNKGKHMAEAHSYQMAIDLLCCHLGISEQEARTQLGLEAKEQTLQQQIVDTQHSLMGLSAEK</sequence>
<reference evidence="1 2" key="1">
    <citation type="submission" date="2007-03" db="EMBL/GenBank/DDBJ databases">
        <authorList>
            <person name="Heidelberg J."/>
        </authorList>
    </citation>
    <scope>NUCLEOTIDE SEQUENCE [LARGE SCALE GENOMIC DNA]</scope>
    <source>
        <strain evidence="2">ATCC 39541 / Classical Ogawa 395 / O395</strain>
    </source>
</reference>
<protein>
    <submittedName>
        <fullName evidence="1">Uncharacterized protein</fullName>
    </submittedName>
</protein>
<name>A0A0H3ANR8_VIBC3</name>
<dbReference type="KEGG" id="vcr:VC395_1131"/>
<evidence type="ECO:0000313" key="2">
    <source>
        <dbReference type="Proteomes" id="UP000000249"/>
    </source>
</evidence>
<dbReference type="EMBL" id="CP000627">
    <property type="protein sequence ID" value="ABQ22062.1"/>
    <property type="molecule type" value="Genomic_DNA"/>
</dbReference>
<dbReference type="OrthoDB" id="5918540at2"/>
<proteinExistence type="predicted"/>
<dbReference type="KEGG" id="vco:VC0395_A0634"/>
<organism evidence="1 2">
    <name type="scientific">Vibrio cholerae serotype O1 (strain ATCC 39541 / Classical Ogawa 395 / O395)</name>
    <dbReference type="NCBI Taxonomy" id="345073"/>
    <lineage>
        <taxon>Bacteria</taxon>
        <taxon>Pseudomonadati</taxon>
        <taxon>Pseudomonadota</taxon>
        <taxon>Gammaproteobacteria</taxon>
        <taxon>Vibrionales</taxon>
        <taxon>Vibrionaceae</taxon>
        <taxon>Vibrio</taxon>
    </lineage>
</organism>
<dbReference type="eggNOG" id="ENOG5031NIK">
    <property type="taxonomic scope" value="Bacteria"/>
</dbReference>
<evidence type="ECO:0000313" key="1">
    <source>
        <dbReference type="EMBL" id="ABQ22062.1"/>
    </source>
</evidence>
<dbReference type="PATRIC" id="fig|345073.21.peg.1098"/>
<dbReference type="Proteomes" id="UP000000249">
    <property type="component" value="Chromosome 1"/>
</dbReference>
<accession>A0A0H3ANR8</accession>
<gene>
    <name evidence="1" type="ordered locus">VC0395_A0634</name>
</gene>